<dbReference type="Proteomes" id="UP000678393">
    <property type="component" value="Unassembled WGS sequence"/>
</dbReference>
<gene>
    <name evidence="7" type="ORF">CUNI_LOCUS5991</name>
</gene>
<organism evidence="7 8">
    <name type="scientific">Candidula unifasciata</name>
    <dbReference type="NCBI Taxonomy" id="100452"/>
    <lineage>
        <taxon>Eukaryota</taxon>
        <taxon>Metazoa</taxon>
        <taxon>Spiralia</taxon>
        <taxon>Lophotrochozoa</taxon>
        <taxon>Mollusca</taxon>
        <taxon>Gastropoda</taxon>
        <taxon>Heterobranchia</taxon>
        <taxon>Euthyneura</taxon>
        <taxon>Panpulmonata</taxon>
        <taxon>Eupulmonata</taxon>
        <taxon>Stylommatophora</taxon>
        <taxon>Helicina</taxon>
        <taxon>Helicoidea</taxon>
        <taxon>Geomitridae</taxon>
        <taxon>Candidula</taxon>
    </lineage>
</organism>
<dbReference type="InterPro" id="IPR036871">
    <property type="entry name" value="PX_dom_sf"/>
</dbReference>
<evidence type="ECO:0000256" key="2">
    <source>
        <dbReference type="ARBA" id="ARBA00022490"/>
    </source>
</evidence>
<dbReference type="FunFam" id="3.30.1520.10:FF:000020">
    <property type="entry name" value="nischarin isoform X1"/>
    <property type="match status" value="1"/>
</dbReference>
<dbReference type="PANTHER" id="PTHR15454">
    <property type="entry name" value="NISCHARIN RELATED"/>
    <property type="match status" value="1"/>
</dbReference>
<dbReference type="SMART" id="SM00365">
    <property type="entry name" value="LRR_SD22"/>
    <property type="match status" value="3"/>
</dbReference>
<dbReference type="InterPro" id="IPR032675">
    <property type="entry name" value="LRR_dom_sf"/>
</dbReference>
<keyword evidence="4" id="KW-0677">Repeat</keyword>
<dbReference type="SUPFAM" id="SSF52075">
    <property type="entry name" value="Outer arm dynein light chain 1"/>
    <property type="match status" value="1"/>
</dbReference>
<name>A0A8S3YTV2_9EUPU</name>
<evidence type="ECO:0000256" key="1">
    <source>
        <dbReference type="ARBA" id="ARBA00004496"/>
    </source>
</evidence>
<dbReference type="PROSITE" id="PS51450">
    <property type="entry name" value="LRR"/>
    <property type="match status" value="2"/>
</dbReference>
<dbReference type="Gene3D" id="3.80.10.10">
    <property type="entry name" value="Ribonuclease Inhibitor"/>
    <property type="match status" value="2"/>
</dbReference>
<keyword evidence="8" id="KW-1185">Reference proteome</keyword>
<dbReference type="InterPro" id="IPR001611">
    <property type="entry name" value="Leu-rich_rpt"/>
</dbReference>
<dbReference type="PROSITE" id="PS50195">
    <property type="entry name" value="PX"/>
    <property type="match status" value="1"/>
</dbReference>
<dbReference type="Gene3D" id="3.30.1520.10">
    <property type="entry name" value="Phox-like domain"/>
    <property type="match status" value="1"/>
</dbReference>
<feature type="region of interest" description="Disordered" evidence="5">
    <location>
        <begin position="448"/>
        <end position="468"/>
    </location>
</feature>
<feature type="region of interest" description="Disordered" evidence="5">
    <location>
        <begin position="864"/>
        <end position="884"/>
    </location>
</feature>
<comment type="subcellular location">
    <subcellularLocation>
        <location evidence="1">Cytoplasm</location>
    </subcellularLocation>
</comment>
<comment type="caution">
    <text evidence="7">The sequence shown here is derived from an EMBL/GenBank/DDBJ whole genome shotgun (WGS) entry which is preliminary data.</text>
</comment>
<dbReference type="PANTHER" id="PTHR15454:SF35">
    <property type="entry name" value="NISCHARIN"/>
    <property type="match status" value="1"/>
</dbReference>
<dbReference type="Pfam" id="PF23142">
    <property type="entry name" value="PH_PLEKHM2"/>
    <property type="match status" value="1"/>
</dbReference>
<evidence type="ECO:0000259" key="6">
    <source>
        <dbReference type="PROSITE" id="PS50195"/>
    </source>
</evidence>
<feature type="region of interest" description="Disordered" evidence="5">
    <location>
        <begin position="934"/>
        <end position="999"/>
    </location>
</feature>
<dbReference type="InterPro" id="IPR057714">
    <property type="entry name" value="PH_NISCH_C"/>
</dbReference>
<evidence type="ECO:0000256" key="4">
    <source>
        <dbReference type="ARBA" id="ARBA00022737"/>
    </source>
</evidence>
<dbReference type="Pfam" id="PF00787">
    <property type="entry name" value="PX"/>
    <property type="match status" value="1"/>
</dbReference>
<dbReference type="Pfam" id="PF25625">
    <property type="entry name" value="PH_NISCH_C"/>
    <property type="match status" value="1"/>
</dbReference>
<protein>
    <recommendedName>
        <fullName evidence="6">PX domain-containing protein</fullName>
    </recommendedName>
</protein>
<dbReference type="SUPFAM" id="SSF64268">
    <property type="entry name" value="PX domain"/>
    <property type="match status" value="1"/>
</dbReference>
<feature type="compositionally biased region" description="Low complexity" evidence="5">
    <location>
        <begin position="979"/>
        <end position="989"/>
    </location>
</feature>
<accession>A0A8S3YTV2</accession>
<dbReference type="InterPro" id="IPR057288">
    <property type="entry name" value="PH_PLEKHM2"/>
</dbReference>
<feature type="non-terminal residue" evidence="7">
    <location>
        <position position="1533"/>
    </location>
</feature>
<keyword evidence="2" id="KW-0963">Cytoplasm</keyword>
<proteinExistence type="predicted"/>
<dbReference type="GO" id="GO:0035091">
    <property type="term" value="F:phosphatidylinositol binding"/>
    <property type="evidence" value="ECO:0007669"/>
    <property type="project" value="InterPro"/>
</dbReference>
<feature type="domain" description="PX" evidence="6">
    <location>
        <begin position="1"/>
        <end position="90"/>
    </location>
</feature>
<dbReference type="InterPro" id="IPR001683">
    <property type="entry name" value="PX_dom"/>
</dbReference>
<reference evidence="7" key="1">
    <citation type="submission" date="2021-04" db="EMBL/GenBank/DDBJ databases">
        <authorList>
            <consortium name="Molecular Ecology Group"/>
        </authorList>
    </citation>
    <scope>NUCLEOTIDE SEQUENCE</scope>
</reference>
<sequence>LYIITAKVGSYTWTVKRRYSEFYQLHEKLVASYKLDKSLLPPKKIFGNQTESFIRKRQLELEIYLQTILLFLAQHIPSCLAYFLDFDKYEIHGITQAMAEDLYSRGECLLQSRDKYEVSTLQLHSLTERLKLPEPTCDSGDVKKDLGHILDFITRAKHLKVVCSKKTVGLSNILMYKLPFDLTLFKSLQTLEICGCNFRIVSGLESVKQTVTKFEVHQSSSSMKEIFLRDAPHWRADDGALIVDYWTLVNKVNFSHNSFSEIHDSIQLMPNIEKLDLSHNRIESIQNLHWLSQLTHIDLSHNNIYHADWLHTKLGNVQCVRLAHNHLESLHGFAKLFSLKTLDISHNKILLIDEIKYVTQLPCIEELNLEGNPVTSSLDYRTKTLEMFGERVTEVVLDNKCPDQKELDTVAVLQALKKAKDAKIMTKAYPKKNTSSLSLSDMYCESLSSSTSDHPDDKGSPASFVPSGKYNAGLRDSTPEAHLIDQFVGSSSSLAVSHQAAWSVKSDNPRQVLLLKMTFSVTDLPTVTDTSFLVWLNKHLFSHREEIQYGSSERSQQEKEAIIDIVWCYAEQLSKPGILFPCCAVLTKKRLFIEKLTGLNASFPNVPELRPCCMMSLQNIQQLVLGPCHAFLRLEEAFVGKSGVFTLFCFEIQGLKMFFNKLFKSCCNLDVINSYSFIDLTVRSDLLRIIALKEEQSSGVSSDRLVSAALVQLKDSSVFNLLVLSENKVYCLDLDCVHWPPASYETSPEAAIRFNVLHEFSIKDKIRNISISPGEGLIHPNRDRIPNAATDVQFEHYELSLDVAFSLDKSAGFSVSSSSQYEGVLEDCKQHSGIIRYHFPSPPCRDLFLERLNNMRAELAHRMSPNLREEPEGGNEQLSPCDRNVFVPDSSPSLKSRIISVRDGSVSPLLKTAYKGTAVEASVKNMGNLWEAKQDPCAPHSGSRSDGKLISKESGASPGGESWLSKDDSHQARICQPHSESSSSACCDSSPREDLSVSPMSNFSRASISPVIGQTQEVSKPVCYPDANRFAQHFTTAETHSLPTSFDWKQYYFQNRPYFESDTKLELKDDLGETSSNNTSTQLQVHSHTSSSFLEVIESSCEFDPGHNVETEHELYLKSCLKSYDLIYPLSSKLKPLCLMNGKELNKFFHASVVPKVSANNLSLPSEELQFVLWSVVVPYTNPKQEITTLVMLSTLGIYLISDTSPQVAHQSRPSWMTHSRNSSDSAITAKSGKSIAARKMVQPYFVFRYKDLLQVNIGLFDQCVRLTGSNENSVFTLATRSSVTTEKFIEKLKHVLSIAAISPVVEKSRSDTEGDFYRSSHQYMKATFDGIVYTHPSQVKFVYPGEDAVQDILYLVNERTYKRRKASPRVESASKLWFYLQCYLLPSDDSPVADRSQPRSVIITANSFCLAEEDVVTYPLPDFVRGVPEHPCHEIVECRQIDNLKRITLFHSHPHLVCLTFVDETDGIVVDVSMQHFGKLAAGKEKQHMCPEVTYRLYVQNMKERDKMIQVLDILWKGLVTQIGRILDIIKI</sequence>
<evidence type="ECO:0000313" key="7">
    <source>
        <dbReference type="EMBL" id="CAG5120433.1"/>
    </source>
</evidence>
<keyword evidence="3" id="KW-0433">Leucine-rich repeat</keyword>
<evidence type="ECO:0000313" key="8">
    <source>
        <dbReference type="Proteomes" id="UP000678393"/>
    </source>
</evidence>
<dbReference type="OrthoDB" id="430293at2759"/>
<dbReference type="GO" id="GO:0005737">
    <property type="term" value="C:cytoplasm"/>
    <property type="evidence" value="ECO:0007669"/>
    <property type="project" value="UniProtKB-SubCell"/>
</dbReference>
<evidence type="ECO:0000256" key="5">
    <source>
        <dbReference type="SAM" id="MobiDB-lite"/>
    </source>
</evidence>
<dbReference type="EMBL" id="CAJHNH020000894">
    <property type="protein sequence ID" value="CAG5120433.1"/>
    <property type="molecule type" value="Genomic_DNA"/>
</dbReference>
<dbReference type="SMART" id="SM00312">
    <property type="entry name" value="PX"/>
    <property type="match status" value="1"/>
</dbReference>
<evidence type="ECO:0000256" key="3">
    <source>
        <dbReference type="ARBA" id="ARBA00022614"/>
    </source>
</evidence>